<comment type="similarity">
    <text evidence="1">Belongs to the CapA family.</text>
</comment>
<evidence type="ECO:0000259" key="2">
    <source>
        <dbReference type="SMART" id="SM00854"/>
    </source>
</evidence>
<protein>
    <submittedName>
        <fullName evidence="3">CapA family protein</fullName>
    </submittedName>
</protein>
<dbReference type="Gene3D" id="3.60.21.10">
    <property type="match status" value="1"/>
</dbReference>
<dbReference type="InterPro" id="IPR036514">
    <property type="entry name" value="SGNH_hydro_sf"/>
</dbReference>
<dbReference type="CDD" id="cd00229">
    <property type="entry name" value="SGNH_hydrolase"/>
    <property type="match status" value="1"/>
</dbReference>
<dbReference type="PANTHER" id="PTHR33393">
    <property type="entry name" value="POLYGLUTAMINE SYNTHESIS ACCESSORY PROTEIN RV0574C-RELATED"/>
    <property type="match status" value="1"/>
</dbReference>
<dbReference type="RefSeq" id="WP_380655734.1">
    <property type="nucleotide sequence ID" value="NZ_JBHRVQ010000001.1"/>
</dbReference>
<evidence type="ECO:0000256" key="1">
    <source>
        <dbReference type="ARBA" id="ARBA00005662"/>
    </source>
</evidence>
<organism evidence="3 4">
    <name type="scientific">Salinicoccus sesuvii</name>
    <dbReference type="NCBI Taxonomy" id="868281"/>
    <lineage>
        <taxon>Bacteria</taxon>
        <taxon>Bacillati</taxon>
        <taxon>Bacillota</taxon>
        <taxon>Bacilli</taxon>
        <taxon>Bacillales</taxon>
        <taxon>Staphylococcaceae</taxon>
        <taxon>Salinicoccus</taxon>
    </lineage>
</organism>
<dbReference type="SUPFAM" id="SSF56300">
    <property type="entry name" value="Metallo-dependent phosphatases"/>
    <property type="match status" value="1"/>
</dbReference>
<sequence>MTYSKKILASNKNYKITYYCNESVKSSKCIVTFGEISSNLDEEGFGSSVILKEGMDHIYVAQKRGTQYQFLTADKFCSIVEPSLVNKEVYTYGSSLGAYCAIYYGGAIDAHILAMSPRIPAHPIIDKLMDQRFKNRGFKHEELESTERTSGRICVFYDRNNYIDNHYVDFFLRPAYPAAEYLHIQNSGHYTARALLVSGELKPVVLDFFNNKNISFTLSNDKILEWHLDTAKRRVKRGKLAHALENIEVLLSSDSTNNEEVQRIVAEYKKKLNAKETSDHKKADSKLYPQISSNELAQLDSAVSLSFVGDLTASERQTSNAYNKKTGKYEFDNMFSHVSKYMERSDFSMGIFGGPTAGETLEYSTGGRGDESSPRYNFPDSFADAVKRSGIDFVTTAHRHLLDAGTKGAMRTLDILDKVGLKHSGSFRNVKEKAELPIYSIKGLKIAILTFTVCSNGYRSSFFLKEENKHLTSILVSPSNKNFESVKTDVISKFEEVKKEAPDSIIVLSHMAQTTPQASDKMQRAWFDIFVDAGADVILNSNGNAMQPYEWRTKPNDNSNVMVLHSSGGFVNFDAEKNGEASVLTQLYLDPNTGKPFALACIPLWHHAYIDDIYSAIPINEIVNSPELRHRTTMCEYERLKDVHEAVTETMLGETLSVDQTQDKYYIFANRASDNSRGYVRNPVSTLKEVKDFKNKEIYQLLSNAKSVCFLGDSITEGTKNGGYGWFEPLVECFPHLKVERFAKGGANSGYFVNQLENITKINTDLYILAIGTNDLKHQKSDETTADKYVDNIRQVVESIRLKNKSASFILISPWTSNYNISATELSKKEHSILLEDFSGNLKRYAESAGDVFIDPNRILNENFKTGNPRIWMKDSTHPDANRGINHYSSAVMQASPQSNGRFVVLKHLLSRK</sequence>
<evidence type="ECO:0000313" key="3">
    <source>
        <dbReference type="EMBL" id="MFC3389139.1"/>
    </source>
</evidence>
<dbReference type="Pfam" id="PF09587">
    <property type="entry name" value="PGA_cap"/>
    <property type="match status" value="1"/>
</dbReference>
<reference evidence="4" key="1">
    <citation type="journal article" date="2019" name="Int. J. Syst. Evol. Microbiol.">
        <title>The Global Catalogue of Microorganisms (GCM) 10K type strain sequencing project: providing services to taxonomists for standard genome sequencing and annotation.</title>
        <authorList>
            <consortium name="The Broad Institute Genomics Platform"/>
            <consortium name="The Broad Institute Genome Sequencing Center for Infectious Disease"/>
            <person name="Wu L."/>
            <person name="Ma J."/>
        </authorList>
    </citation>
    <scope>NUCLEOTIDE SEQUENCE [LARGE SCALE GENOMIC DNA]</scope>
    <source>
        <strain evidence="4">CCM 7756</strain>
    </source>
</reference>
<keyword evidence="4" id="KW-1185">Reference proteome</keyword>
<proteinExistence type="inferred from homology"/>
<dbReference type="Proteomes" id="UP001595637">
    <property type="component" value="Unassembled WGS sequence"/>
</dbReference>
<comment type="caution">
    <text evidence="3">The sequence shown here is derived from an EMBL/GenBank/DDBJ whole genome shotgun (WGS) entry which is preliminary data.</text>
</comment>
<dbReference type="SMART" id="SM00854">
    <property type="entry name" value="PGA_cap"/>
    <property type="match status" value="1"/>
</dbReference>
<gene>
    <name evidence="3" type="ORF">ACFOEO_11180</name>
</gene>
<feature type="domain" description="Capsule synthesis protein CapA" evidence="2">
    <location>
        <begin position="304"/>
        <end position="574"/>
    </location>
</feature>
<dbReference type="PANTHER" id="PTHR33393:SF12">
    <property type="entry name" value="CAPSULE BIOSYNTHESIS PROTEIN CAPA"/>
    <property type="match status" value="1"/>
</dbReference>
<dbReference type="SUPFAM" id="SSF52266">
    <property type="entry name" value="SGNH hydrolase"/>
    <property type="match status" value="1"/>
</dbReference>
<dbReference type="InterPro" id="IPR013830">
    <property type="entry name" value="SGNH_hydro"/>
</dbReference>
<accession>A0ABV7N8B4</accession>
<name>A0ABV7N8B4_9STAP</name>
<dbReference type="InterPro" id="IPR029052">
    <property type="entry name" value="Metallo-depent_PP-like"/>
</dbReference>
<dbReference type="Pfam" id="PF13472">
    <property type="entry name" value="Lipase_GDSL_2"/>
    <property type="match status" value="1"/>
</dbReference>
<dbReference type="EMBL" id="JBHRVQ010000001">
    <property type="protein sequence ID" value="MFC3389139.1"/>
    <property type="molecule type" value="Genomic_DNA"/>
</dbReference>
<evidence type="ECO:0000313" key="4">
    <source>
        <dbReference type="Proteomes" id="UP001595637"/>
    </source>
</evidence>
<dbReference type="Gene3D" id="3.40.50.1110">
    <property type="entry name" value="SGNH hydrolase"/>
    <property type="match status" value="1"/>
</dbReference>
<dbReference type="InterPro" id="IPR019079">
    <property type="entry name" value="Capsule_synth_CapA"/>
</dbReference>
<dbReference type="InterPro" id="IPR052169">
    <property type="entry name" value="CW_Biosynth-Accessory"/>
</dbReference>